<dbReference type="Proteomes" id="UP001058974">
    <property type="component" value="Chromosome 2"/>
</dbReference>
<feature type="compositionally biased region" description="Polar residues" evidence="1">
    <location>
        <begin position="919"/>
        <end position="937"/>
    </location>
</feature>
<proteinExistence type="predicted"/>
<evidence type="ECO:0000256" key="1">
    <source>
        <dbReference type="SAM" id="MobiDB-lite"/>
    </source>
</evidence>
<dbReference type="PANTHER" id="PTHR16199:SF4">
    <property type="entry name" value="CONDENSIN-2 COMPLEX SUBUNIT G2"/>
    <property type="match status" value="1"/>
</dbReference>
<dbReference type="SUPFAM" id="SSF48371">
    <property type="entry name" value="ARM repeat"/>
    <property type="match status" value="1"/>
</dbReference>
<gene>
    <name evidence="2" type="ORF">KIW84_025009</name>
</gene>
<sequence length="1289" mass="143778">MEKKLRSSLHSSPQEFISLAIIQTLKSSKPSLKTLIHSIKPSSNLISSLPPSLCDSITSTIQSFQNLLQSNSDNPQTPLANTLRRSSRKPNAGTEQKPRPDKKGKLLQRLQILTHVLSLCVSHPKKVFGPSDLLPGVQALHDNLIVLEADSVLSSGIGTLCEGWWKENLVGRESLISQTLPFLLSRTLTLKKKVDVHRVYMLREAFSLFDFEDDSIEDLKLLLNRSVISPLFLKTEDGRKFLSFLFGLSDQLRKELLAMIRSQIPFGRKSMLEAYGDILFRAWKAAPEDSRSEIENGFLQDLVEGCIHASSGSFASYIRRVLGGFINQRTVDGIEKLLYRLAEPVIFRSLQAANSNVRQNALHLLLDVFPLEDPDAPKGDKDTLIDKQFFLLERLLVDDCPEIRTIAVEGSCRVLQLFWEVIPSPIITKMLSKIIGDMSHDVCNEVRLSTLNGIIYLLENPHSHEVLKVLCPRLGHLIQDNVLTVQVAMADLLLHLKDVPNFQFNKVVDLNLLLSELASDQPSVAQKITKLLIPSYFPSVVPLEEACNRCITLVKRAPLAGAIFCKYAILEGASKTRLMELVNIFLSLVLSPDKLNADLIEGFLVAASYLCDNLTCEACYKNLLKEFITAEKVKGLLTAASTEQAQSSLFNIFSTVCPDNVEGLLEEGMSVVTNCSGLPEDVDRQSKVRSAHKLLLSLGGFDDMFEALTTLLHKAAYRCHVKFGADMPSQSVNSKSFGKLSVKSKSFGKLSVESSVKSKSFAKLSVESSVKSKSFGKLSVKPKTVNQKQSFEDDYVVAVGVAWQIRDLLQHEDTRKAIFKSQPLEKLFFSLKMVSEISIVNCGKYEYIDVSPVLAYIALALQMTVDNVGRSRVKSGMKRKKCNIDSSTLLSETVLDLTIEHMLDCLEKLFGSDDSIQSHKVGSSNLKSTSGKKQNSTNRRRVSLTNAGCPRGKKIHSYFISYFVVVNRSVHNEAQYVLCKVKMLTAVLKFIADTAAMCFAPHNQGLFLKYTSKCIRHIVSSLNHLFHNKIQFHEEDKKNTIICLKSSFSYAAKILNVILAGSDGSSITASKAFNLANNLLDLIVSIESCLGSVYASRLVSAARPWLPDMILALGSLSVLQDTDSESEHATVSEQMKLRFPKWPLVVVKTVLSAVNEGEGDVESSQTDKCPAFNKLLAMLIILLKKNRSIMDAVGNVFLVCSLVGLERKDFELALGLLQFVCSKLFNSDDRDWGDMMLSSLQEIYHKIEQQMKEDRNDDELEKLLHAKELLEPLWNYHLYESRKVEMTDV</sequence>
<dbReference type="InterPro" id="IPR024741">
    <property type="entry name" value="Condensin2_G2"/>
</dbReference>
<dbReference type="GO" id="GO:0000796">
    <property type="term" value="C:condensin complex"/>
    <property type="evidence" value="ECO:0007669"/>
    <property type="project" value="TreeGrafter"/>
</dbReference>
<organism evidence="2 3">
    <name type="scientific">Pisum sativum</name>
    <name type="common">Garden pea</name>
    <name type="synonym">Lathyrus oleraceus</name>
    <dbReference type="NCBI Taxonomy" id="3888"/>
    <lineage>
        <taxon>Eukaryota</taxon>
        <taxon>Viridiplantae</taxon>
        <taxon>Streptophyta</taxon>
        <taxon>Embryophyta</taxon>
        <taxon>Tracheophyta</taxon>
        <taxon>Spermatophyta</taxon>
        <taxon>Magnoliopsida</taxon>
        <taxon>eudicotyledons</taxon>
        <taxon>Gunneridae</taxon>
        <taxon>Pentapetalae</taxon>
        <taxon>rosids</taxon>
        <taxon>fabids</taxon>
        <taxon>Fabales</taxon>
        <taxon>Fabaceae</taxon>
        <taxon>Papilionoideae</taxon>
        <taxon>50 kb inversion clade</taxon>
        <taxon>NPAAA clade</taxon>
        <taxon>Hologalegina</taxon>
        <taxon>IRL clade</taxon>
        <taxon>Fabeae</taxon>
        <taxon>Lathyrus</taxon>
    </lineage>
</organism>
<evidence type="ECO:0008006" key="4">
    <source>
        <dbReference type="Google" id="ProtNLM"/>
    </source>
</evidence>
<keyword evidence="3" id="KW-1185">Reference proteome</keyword>
<dbReference type="PANTHER" id="PTHR16199">
    <property type="entry name" value="CONDENSIN-2 COMPLEX SUBUNIT G2"/>
    <property type="match status" value="1"/>
</dbReference>
<feature type="compositionally biased region" description="Polar residues" evidence="1">
    <location>
        <begin position="68"/>
        <end position="84"/>
    </location>
</feature>
<dbReference type="InterPro" id="IPR016024">
    <property type="entry name" value="ARM-type_fold"/>
</dbReference>
<dbReference type="EMBL" id="JAMSHJ010000002">
    <property type="protein sequence ID" value="KAI5439446.1"/>
    <property type="molecule type" value="Genomic_DNA"/>
</dbReference>
<dbReference type="InterPro" id="IPR011989">
    <property type="entry name" value="ARM-like"/>
</dbReference>
<reference evidence="2 3" key="1">
    <citation type="journal article" date="2022" name="Nat. Genet.">
        <title>Improved pea reference genome and pan-genome highlight genomic features and evolutionary characteristics.</title>
        <authorList>
            <person name="Yang T."/>
            <person name="Liu R."/>
            <person name="Luo Y."/>
            <person name="Hu S."/>
            <person name="Wang D."/>
            <person name="Wang C."/>
            <person name="Pandey M.K."/>
            <person name="Ge S."/>
            <person name="Xu Q."/>
            <person name="Li N."/>
            <person name="Li G."/>
            <person name="Huang Y."/>
            <person name="Saxena R.K."/>
            <person name="Ji Y."/>
            <person name="Li M."/>
            <person name="Yan X."/>
            <person name="He Y."/>
            <person name="Liu Y."/>
            <person name="Wang X."/>
            <person name="Xiang C."/>
            <person name="Varshney R.K."/>
            <person name="Ding H."/>
            <person name="Gao S."/>
            <person name="Zong X."/>
        </authorList>
    </citation>
    <scope>NUCLEOTIDE SEQUENCE [LARGE SCALE GENOMIC DNA]</scope>
    <source>
        <strain evidence="2 3">cv. Zhongwan 6</strain>
    </source>
</reference>
<feature type="region of interest" description="Disordered" evidence="1">
    <location>
        <begin position="68"/>
        <end position="104"/>
    </location>
</feature>
<comment type="caution">
    <text evidence="2">The sequence shown here is derived from an EMBL/GenBank/DDBJ whole genome shotgun (WGS) entry which is preliminary data.</text>
</comment>
<accession>A0A9D5BD87</accession>
<dbReference type="GO" id="GO:0000070">
    <property type="term" value="P:mitotic sister chromatid segregation"/>
    <property type="evidence" value="ECO:0007669"/>
    <property type="project" value="TreeGrafter"/>
</dbReference>
<name>A0A9D5BD87_PEA</name>
<protein>
    <recommendedName>
        <fullName evidence="4">Condensin-2 complex subunit G2</fullName>
    </recommendedName>
</protein>
<evidence type="ECO:0000313" key="3">
    <source>
        <dbReference type="Proteomes" id="UP001058974"/>
    </source>
</evidence>
<dbReference type="Pfam" id="PF12422">
    <property type="entry name" value="Condensin2nSMC"/>
    <property type="match status" value="1"/>
</dbReference>
<dbReference type="Gramene" id="Psat02G0500900-T1">
    <property type="protein sequence ID" value="KAI5439446.1"/>
    <property type="gene ID" value="KIW84_025009"/>
</dbReference>
<dbReference type="Gene3D" id="1.25.10.10">
    <property type="entry name" value="Leucine-rich Repeat Variant"/>
    <property type="match status" value="1"/>
</dbReference>
<feature type="region of interest" description="Disordered" evidence="1">
    <location>
        <begin position="919"/>
        <end position="941"/>
    </location>
</feature>
<dbReference type="GO" id="GO:0005634">
    <property type="term" value="C:nucleus"/>
    <property type="evidence" value="ECO:0007669"/>
    <property type="project" value="InterPro"/>
</dbReference>
<evidence type="ECO:0000313" key="2">
    <source>
        <dbReference type="EMBL" id="KAI5439446.1"/>
    </source>
</evidence>